<dbReference type="Gene3D" id="2.120.10.30">
    <property type="entry name" value="TolB, C-terminal domain"/>
    <property type="match status" value="1"/>
</dbReference>
<comment type="caution">
    <text evidence="1">The sequence shown here is derived from an EMBL/GenBank/DDBJ whole genome shotgun (WGS) entry which is preliminary data.</text>
</comment>
<gene>
    <name evidence="1" type="ORF">B9Z19DRAFT_1162684</name>
</gene>
<proteinExistence type="predicted"/>
<keyword evidence="2" id="KW-1185">Reference proteome</keyword>
<evidence type="ECO:0000313" key="2">
    <source>
        <dbReference type="Proteomes" id="UP000244722"/>
    </source>
</evidence>
<dbReference type="InterPro" id="IPR011042">
    <property type="entry name" value="6-blade_b-propeller_TolB-like"/>
</dbReference>
<evidence type="ECO:0000313" key="1">
    <source>
        <dbReference type="EMBL" id="PUU73572.1"/>
    </source>
</evidence>
<organism evidence="1 2">
    <name type="scientific">Tuber borchii</name>
    <name type="common">White truffle</name>
    <dbReference type="NCBI Taxonomy" id="42251"/>
    <lineage>
        <taxon>Eukaryota</taxon>
        <taxon>Fungi</taxon>
        <taxon>Dikarya</taxon>
        <taxon>Ascomycota</taxon>
        <taxon>Pezizomycotina</taxon>
        <taxon>Pezizomycetes</taxon>
        <taxon>Pezizales</taxon>
        <taxon>Tuberaceae</taxon>
        <taxon>Tuber</taxon>
    </lineage>
</organism>
<dbReference type="AlphaFoldDB" id="A0A2T6ZDK8"/>
<dbReference type="STRING" id="42251.A0A2T6ZDK8"/>
<dbReference type="Proteomes" id="UP000244722">
    <property type="component" value="Unassembled WGS sequence"/>
</dbReference>
<dbReference type="EMBL" id="NESQ01000368">
    <property type="protein sequence ID" value="PUU73572.1"/>
    <property type="molecule type" value="Genomic_DNA"/>
</dbReference>
<dbReference type="OrthoDB" id="423498at2759"/>
<reference evidence="1 2" key="1">
    <citation type="submission" date="2017-04" db="EMBL/GenBank/DDBJ databases">
        <title>Draft genome sequence of Tuber borchii Vittad., a whitish edible truffle.</title>
        <authorList>
            <consortium name="DOE Joint Genome Institute"/>
            <person name="Murat C."/>
            <person name="Kuo A."/>
            <person name="Barry K.W."/>
            <person name="Clum A."/>
            <person name="Dockter R.B."/>
            <person name="Fauchery L."/>
            <person name="Iotti M."/>
            <person name="Kohler A."/>
            <person name="Labutti K."/>
            <person name="Lindquist E.A."/>
            <person name="Lipzen A."/>
            <person name="Ohm R.A."/>
            <person name="Wang M."/>
            <person name="Grigoriev I.V."/>
            <person name="Zambonelli A."/>
            <person name="Martin F.M."/>
        </authorList>
    </citation>
    <scope>NUCLEOTIDE SEQUENCE [LARGE SCALE GENOMIC DNA]</scope>
    <source>
        <strain evidence="1 2">Tbo3840</strain>
    </source>
</reference>
<name>A0A2T6ZDK8_TUBBO</name>
<protein>
    <submittedName>
        <fullName evidence="1">Uncharacterized protein</fullName>
    </submittedName>
</protein>
<accession>A0A2T6ZDK8</accession>
<dbReference type="SUPFAM" id="SSF101898">
    <property type="entry name" value="NHL repeat"/>
    <property type="match status" value="1"/>
</dbReference>
<sequence length="257" mass="27954">MGPSIKRASVNCKEELFALNQTHLLFLKSNTSDTKKSTLIGLGDTTSHFASSPFTRAQNVLIGDAVGHTIWQQDYDKQCTEATVEGKAAQEGMSGMNYTATTIVGEYGDVWYYNLKTATSAENINNTATSSKIYKVEIDPPTGESRNPTTVVDLYQVLSNAGVKATENGMDHYGMCMGVEGNLFISLNAIPSVLRWNTKAPGDAIYIRLTTVFASSNLEFCGDDGMTLYFVGRCQNLTQACVDAYKHDKAGHAITNL</sequence>